<dbReference type="InterPro" id="IPR021617">
    <property type="entry name" value="DUF3231"/>
</dbReference>
<evidence type="ECO:0000313" key="2">
    <source>
        <dbReference type="Proteomes" id="UP000300879"/>
    </source>
</evidence>
<dbReference type="RefSeq" id="WP_138227613.1">
    <property type="nucleotide sequence ID" value="NZ_CP040396.1"/>
</dbReference>
<evidence type="ECO:0000313" key="1">
    <source>
        <dbReference type="EMBL" id="QCT01446.1"/>
    </source>
</evidence>
<reference evidence="1 2" key="1">
    <citation type="submission" date="2019-05" db="EMBL/GenBank/DDBJ databases">
        <authorList>
            <person name="Chen C."/>
        </authorList>
    </citation>
    <scope>NUCLEOTIDE SEQUENCE [LARGE SCALE GENOMIC DNA]</scope>
    <source>
        <strain evidence="1 2">HB172198</strain>
    </source>
</reference>
<dbReference type="EMBL" id="CP040396">
    <property type="protein sequence ID" value="QCT01446.1"/>
    <property type="molecule type" value="Genomic_DNA"/>
</dbReference>
<sequence length="168" mass="18462">MGILDGNPKDEPMHYGEVYGVWMASMGAKGMISCYQAYMNHAGDKELKHLLSEMLEMACLESKELDELLTEQGIVPPPALPERPEVHWEDIPAGARFSDPETAAKLAVDCAAGLAACSMAMGQSIREDIAALFAKYHTKKAALGLKVLRMNKEKGWLIPPPLHIQRSE</sequence>
<dbReference type="KEGG" id="palo:E6C60_0725"/>
<evidence type="ECO:0008006" key="3">
    <source>
        <dbReference type="Google" id="ProtNLM"/>
    </source>
</evidence>
<dbReference type="AlphaFoldDB" id="A0A4P8XG85"/>
<organism evidence="1 2">
    <name type="scientific">Paenibacillus algicola</name>
    <dbReference type="NCBI Taxonomy" id="2565926"/>
    <lineage>
        <taxon>Bacteria</taxon>
        <taxon>Bacillati</taxon>
        <taxon>Bacillota</taxon>
        <taxon>Bacilli</taxon>
        <taxon>Bacillales</taxon>
        <taxon>Paenibacillaceae</taxon>
        <taxon>Paenibacillus</taxon>
    </lineage>
</organism>
<protein>
    <recommendedName>
        <fullName evidence="3">DUF3231 family protein</fullName>
    </recommendedName>
</protein>
<keyword evidence="2" id="KW-1185">Reference proteome</keyword>
<dbReference type="InterPro" id="IPR012347">
    <property type="entry name" value="Ferritin-like"/>
</dbReference>
<dbReference type="Proteomes" id="UP000300879">
    <property type="component" value="Chromosome"/>
</dbReference>
<dbReference type="OrthoDB" id="1934429at2"/>
<name>A0A4P8XG85_9BACL</name>
<dbReference type="Gene3D" id="1.20.1260.10">
    <property type="match status" value="1"/>
</dbReference>
<proteinExistence type="predicted"/>
<accession>A0A4P8XG85</accession>
<dbReference type="Pfam" id="PF11553">
    <property type="entry name" value="DUF3231"/>
    <property type="match status" value="1"/>
</dbReference>
<gene>
    <name evidence="1" type="ORF">E6C60_0725</name>
</gene>